<dbReference type="RefSeq" id="WP_183697268.1">
    <property type="nucleotide sequence ID" value="NZ_JACICA010000008.1"/>
</dbReference>
<keyword evidence="3" id="KW-0378">Hydrolase</keyword>
<dbReference type="AlphaFoldDB" id="A0A7W5UX53"/>
<evidence type="ECO:0000313" key="4">
    <source>
        <dbReference type="Proteomes" id="UP000541425"/>
    </source>
</evidence>
<dbReference type="Proteomes" id="UP000541425">
    <property type="component" value="Unassembled WGS sequence"/>
</dbReference>
<feature type="signal peptide" evidence="1">
    <location>
        <begin position="1"/>
        <end position="20"/>
    </location>
</feature>
<name>A0A7W5UX53_9BACT</name>
<dbReference type="PANTHER" id="PTHR41775">
    <property type="entry name" value="SECRETED PROTEIN-RELATED"/>
    <property type="match status" value="1"/>
</dbReference>
<evidence type="ECO:0000256" key="1">
    <source>
        <dbReference type="SAM" id="SignalP"/>
    </source>
</evidence>
<dbReference type="GO" id="GO:0006508">
    <property type="term" value="P:proteolysis"/>
    <property type="evidence" value="ECO:0007669"/>
    <property type="project" value="UniProtKB-KW"/>
</dbReference>
<dbReference type="Pfam" id="PF05547">
    <property type="entry name" value="Peptidase_M6"/>
    <property type="match status" value="1"/>
</dbReference>
<sequence length="597" mass="67235">MNKFFCLFIVSFLFAITSLADTPARPAFLYQQADGSEISVTSISKESFIYYLTQDAKVLFYNSQNNSLCYAISSEDGFKSSLVVAHSVNNRNEEETQFVTKSALSEEVLSNQFVPKRIGKKSFATINSNGLGTYGVSGKGSVKSIGSPKIPIIMVEFSDTKFQPTTTKEKLTRFFNESGYKDEKYCKGSVRDYFISQSNGLFSPNYVIVAKVEVSSGYAHYGADENGRRDVRCLELVQEALTKADAAGVDFSQFLVDGKIPMVGIYFAGMGEHNTERISGYQNYLWPHFRTLDTQDIKVKGYKVASYYVGNETNPQYVSKVYSGKQVFAGMGIMVHEFGHALGLPDFYNTRGKVVDEKGDTIKNMDYWSVMDYGQYAYNGYRPIGYNAYERSVLGWQRVVDLKDSLQYKLYSFANESVDSVSCYRIVNPANDKEYFLLENRQVDTWYPSFMGTGLLITHVDYNQSAWVANILNNITDHPRFTYVPADGNKAGIYLASWAGYQNDLFPGTTNSSEFSDDNLLYSRWASAYIGRFKTHLYNIVVNNGVVSFDYGKVQTGLGSSEQFQANSEGVYDLQGRKVQRPAHGLYIQNGRKVYIK</sequence>
<keyword evidence="1" id="KW-0732">Signal</keyword>
<feature type="domain" description="Peptidase M6-like" evidence="2">
    <location>
        <begin position="149"/>
        <end position="378"/>
    </location>
</feature>
<gene>
    <name evidence="3" type="ORF">FHS60_001652</name>
</gene>
<comment type="caution">
    <text evidence="3">The sequence shown here is derived from an EMBL/GenBank/DDBJ whole genome shotgun (WGS) entry which is preliminary data.</text>
</comment>
<keyword evidence="3" id="KW-0482">Metalloprotease</keyword>
<accession>A0A7W5UX53</accession>
<dbReference type="InterPro" id="IPR024079">
    <property type="entry name" value="MetalloPept_cat_dom_sf"/>
</dbReference>
<evidence type="ECO:0000259" key="2">
    <source>
        <dbReference type="Pfam" id="PF05547"/>
    </source>
</evidence>
<dbReference type="EMBL" id="JACICA010000008">
    <property type="protein sequence ID" value="MBB3703174.1"/>
    <property type="molecule type" value="Genomic_DNA"/>
</dbReference>
<evidence type="ECO:0000313" key="3">
    <source>
        <dbReference type="EMBL" id="MBB3703174.1"/>
    </source>
</evidence>
<organism evidence="3 4">
    <name type="scientific">Alloprevotella rava</name>
    <dbReference type="NCBI Taxonomy" id="671218"/>
    <lineage>
        <taxon>Bacteria</taxon>
        <taxon>Pseudomonadati</taxon>
        <taxon>Bacteroidota</taxon>
        <taxon>Bacteroidia</taxon>
        <taxon>Bacteroidales</taxon>
        <taxon>Prevotellaceae</taxon>
        <taxon>Alloprevotella</taxon>
    </lineage>
</organism>
<dbReference type="SUPFAM" id="SSF55486">
    <property type="entry name" value="Metalloproteases ('zincins'), catalytic domain"/>
    <property type="match status" value="1"/>
</dbReference>
<feature type="chain" id="PRO_5031522488" evidence="1">
    <location>
        <begin position="21"/>
        <end position="597"/>
    </location>
</feature>
<dbReference type="PANTHER" id="PTHR41775:SF1">
    <property type="entry name" value="PEPTIDASE M6-LIKE DOMAIN-CONTAINING PROTEIN"/>
    <property type="match status" value="1"/>
</dbReference>
<dbReference type="Gene3D" id="3.40.390.10">
    <property type="entry name" value="Collagenase (Catalytic Domain)"/>
    <property type="match status" value="1"/>
</dbReference>
<proteinExistence type="predicted"/>
<reference evidence="3 4" key="1">
    <citation type="submission" date="2020-08" db="EMBL/GenBank/DDBJ databases">
        <title>Genomic Encyclopedia of Type Strains, Phase IV (KMG-IV): sequencing the most valuable type-strain genomes for metagenomic binning, comparative biology and taxonomic classification.</title>
        <authorList>
            <person name="Goeker M."/>
        </authorList>
    </citation>
    <scope>NUCLEOTIDE SEQUENCE [LARGE SCALE GENOMIC DNA]</scope>
    <source>
        <strain evidence="3 4">DSM 22548</strain>
    </source>
</reference>
<dbReference type="NCBIfam" id="TIGR03296">
    <property type="entry name" value="M6dom_TIGR03296"/>
    <property type="match status" value="1"/>
</dbReference>
<dbReference type="GO" id="GO:0008237">
    <property type="term" value="F:metallopeptidase activity"/>
    <property type="evidence" value="ECO:0007669"/>
    <property type="project" value="UniProtKB-KW"/>
</dbReference>
<keyword evidence="3" id="KW-0645">Protease</keyword>
<protein>
    <submittedName>
        <fullName evidence="3">M6 family metalloprotease-like protein</fullName>
    </submittedName>
</protein>
<dbReference type="InterPro" id="IPR008757">
    <property type="entry name" value="Peptidase_M6-like_domain"/>
</dbReference>